<dbReference type="CTD" id="8230245"/>
<keyword evidence="3" id="KW-1185">Reference proteome</keyword>
<name>E0VTE7_PEDHC</name>
<gene>
    <name evidence="2" type="primary">8230245</name>
    <name evidence="1" type="ORF">Phum_PHUM431860</name>
</gene>
<accession>E0VTE7</accession>
<dbReference type="HOGENOM" id="CLU_2576726_0_0_1"/>
<evidence type="ECO:0000313" key="1">
    <source>
        <dbReference type="EMBL" id="EEB16653.1"/>
    </source>
</evidence>
<dbReference type="EnsemblMetazoa" id="PHUM431860-RA">
    <property type="protein sequence ID" value="PHUM431860-PA"/>
    <property type="gene ID" value="PHUM431860"/>
</dbReference>
<dbReference type="KEGG" id="phu:Phum_PHUM431860"/>
<dbReference type="GeneID" id="8230245"/>
<sequence length="81" mass="8634">MSANASTGVLERCAVRVSVRKVTITTTTTTDGRCLSSGGDGGGGDGDSSAIRPVFFSFKKNFRRDFDDCLGFPGTMETMVW</sequence>
<dbReference type="EMBL" id="DS235762">
    <property type="protein sequence ID" value="EEB16653.1"/>
    <property type="molecule type" value="Genomic_DNA"/>
</dbReference>
<dbReference type="RefSeq" id="XP_002429391.1">
    <property type="nucleotide sequence ID" value="XM_002429346.1"/>
</dbReference>
<dbReference type="InParanoid" id="E0VTE7"/>
<reference evidence="2" key="3">
    <citation type="submission" date="2021-02" db="UniProtKB">
        <authorList>
            <consortium name="EnsemblMetazoa"/>
        </authorList>
    </citation>
    <scope>IDENTIFICATION</scope>
    <source>
        <strain evidence="2">USDA</strain>
    </source>
</reference>
<proteinExistence type="predicted"/>
<reference evidence="1" key="1">
    <citation type="submission" date="2007-04" db="EMBL/GenBank/DDBJ databases">
        <title>Annotation of Pediculus humanus corporis strain USDA.</title>
        <authorList>
            <person name="Kirkness E."/>
            <person name="Hannick L."/>
            <person name="Hass B."/>
            <person name="Bruggner R."/>
            <person name="Lawson D."/>
            <person name="Bidwell S."/>
            <person name="Joardar V."/>
            <person name="Caler E."/>
            <person name="Walenz B."/>
            <person name="Inman J."/>
            <person name="Schobel S."/>
            <person name="Galinsky K."/>
            <person name="Amedeo P."/>
            <person name="Strausberg R."/>
        </authorList>
    </citation>
    <scope>NUCLEOTIDE SEQUENCE</scope>
    <source>
        <strain evidence="1">USDA</strain>
    </source>
</reference>
<evidence type="ECO:0000313" key="2">
    <source>
        <dbReference type="EnsemblMetazoa" id="PHUM431860-PA"/>
    </source>
</evidence>
<protein>
    <submittedName>
        <fullName evidence="1 2">Uncharacterized protein</fullName>
    </submittedName>
</protein>
<reference evidence="1" key="2">
    <citation type="submission" date="2007-04" db="EMBL/GenBank/DDBJ databases">
        <title>The genome of the human body louse.</title>
        <authorList>
            <consortium name="The Human Body Louse Genome Consortium"/>
            <person name="Kirkness E."/>
            <person name="Walenz B."/>
            <person name="Hass B."/>
            <person name="Bruggner R."/>
            <person name="Strausberg R."/>
        </authorList>
    </citation>
    <scope>NUCLEOTIDE SEQUENCE</scope>
    <source>
        <strain evidence="1">USDA</strain>
    </source>
</reference>
<dbReference type="EMBL" id="AAZO01005266">
    <property type="status" value="NOT_ANNOTATED_CDS"/>
    <property type="molecule type" value="Genomic_DNA"/>
</dbReference>
<dbReference type="VEuPathDB" id="VectorBase:PHUM431860"/>
<dbReference type="Proteomes" id="UP000009046">
    <property type="component" value="Unassembled WGS sequence"/>
</dbReference>
<evidence type="ECO:0000313" key="3">
    <source>
        <dbReference type="Proteomes" id="UP000009046"/>
    </source>
</evidence>
<dbReference type="AlphaFoldDB" id="E0VTE7"/>
<organism>
    <name type="scientific">Pediculus humanus subsp. corporis</name>
    <name type="common">Body louse</name>
    <dbReference type="NCBI Taxonomy" id="121224"/>
    <lineage>
        <taxon>Eukaryota</taxon>
        <taxon>Metazoa</taxon>
        <taxon>Ecdysozoa</taxon>
        <taxon>Arthropoda</taxon>
        <taxon>Hexapoda</taxon>
        <taxon>Insecta</taxon>
        <taxon>Pterygota</taxon>
        <taxon>Neoptera</taxon>
        <taxon>Paraneoptera</taxon>
        <taxon>Psocodea</taxon>
        <taxon>Troctomorpha</taxon>
        <taxon>Phthiraptera</taxon>
        <taxon>Anoplura</taxon>
        <taxon>Pediculidae</taxon>
        <taxon>Pediculus</taxon>
    </lineage>
</organism>